<feature type="signal peptide" evidence="2">
    <location>
        <begin position="1"/>
        <end position="19"/>
    </location>
</feature>
<feature type="non-terminal residue" evidence="3">
    <location>
        <position position="343"/>
    </location>
</feature>
<name>A0A8J2KDY6_9HEXA</name>
<reference evidence="3" key="1">
    <citation type="submission" date="2021-06" db="EMBL/GenBank/DDBJ databases">
        <authorList>
            <person name="Hodson N. C."/>
            <person name="Mongue J. A."/>
            <person name="Jaron S. K."/>
        </authorList>
    </citation>
    <scope>NUCLEOTIDE SEQUENCE</scope>
</reference>
<evidence type="ECO:0000256" key="1">
    <source>
        <dbReference type="SAM" id="MobiDB-lite"/>
    </source>
</evidence>
<feature type="chain" id="PRO_5035205605" evidence="2">
    <location>
        <begin position="20"/>
        <end position="343"/>
    </location>
</feature>
<comment type="caution">
    <text evidence="3">The sequence shown here is derived from an EMBL/GenBank/DDBJ whole genome shotgun (WGS) entry which is preliminary data.</text>
</comment>
<gene>
    <name evidence="3" type="ORF">AFUS01_LOCUS22805</name>
</gene>
<feature type="compositionally biased region" description="Polar residues" evidence="1">
    <location>
        <begin position="303"/>
        <end position="335"/>
    </location>
</feature>
<accession>A0A8J2KDY6</accession>
<feature type="compositionally biased region" description="Polar residues" evidence="1">
    <location>
        <begin position="222"/>
        <end position="234"/>
    </location>
</feature>
<feature type="region of interest" description="Disordered" evidence="1">
    <location>
        <begin position="303"/>
        <end position="343"/>
    </location>
</feature>
<keyword evidence="2" id="KW-0732">Signal</keyword>
<organism evidence="3 4">
    <name type="scientific">Allacma fusca</name>
    <dbReference type="NCBI Taxonomy" id="39272"/>
    <lineage>
        <taxon>Eukaryota</taxon>
        <taxon>Metazoa</taxon>
        <taxon>Ecdysozoa</taxon>
        <taxon>Arthropoda</taxon>
        <taxon>Hexapoda</taxon>
        <taxon>Collembola</taxon>
        <taxon>Symphypleona</taxon>
        <taxon>Sminthuridae</taxon>
        <taxon>Allacma</taxon>
    </lineage>
</organism>
<dbReference type="EMBL" id="CAJVCH010268952">
    <property type="protein sequence ID" value="CAG7734413.1"/>
    <property type="molecule type" value="Genomic_DNA"/>
</dbReference>
<evidence type="ECO:0000256" key="2">
    <source>
        <dbReference type="SAM" id="SignalP"/>
    </source>
</evidence>
<dbReference type="AlphaFoldDB" id="A0A8J2KDY6"/>
<keyword evidence="4" id="KW-1185">Reference proteome</keyword>
<feature type="region of interest" description="Disordered" evidence="1">
    <location>
        <begin position="145"/>
        <end position="234"/>
    </location>
</feature>
<sequence length="343" mass="35760">MKSFEIICIFVLLCTSSLARPSSNITLGGKGTIFDVAAMTSGANDAVTAMVGTMAFDEGPIGKFLEIFRTAVSLVTGSEAGRSNGLVEENSRRNVDWSSEIDTDETKPAKHNPVKNIIQDDIDNNILHARSIAREDAISDTAIAEHGSEVGKVSDPGNKVESSDSLEPRSVAGSTLGTAKDATTKDITAGQTRSVRGGASDPGNEVAGENTSAKKSHLVNEGATSPRNSVESGGISNRNRRAIIAETLLPLNAATLLESHSREPRSLIKLASLPLHSAMPLNLQTGQPRSFSDKASLPLNSDLALNSQTGEPRSLSGGASSQLNSDLGLNSQTGEPRSLSGGA</sequence>
<protein>
    <submittedName>
        <fullName evidence="3">Uncharacterized protein</fullName>
    </submittedName>
</protein>
<feature type="compositionally biased region" description="Low complexity" evidence="1">
    <location>
        <begin position="178"/>
        <end position="189"/>
    </location>
</feature>
<proteinExistence type="predicted"/>
<dbReference type="Proteomes" id="UP000708208">
    <property type="component" value="Unassembled WGS sequence"/>
</dbReference>
<evidence type="ECO:0000313" key="4">
    <source>
        <dbReference type="Proteomes" id="UP000708208"/>
    </source>
</evidence>
<evidence type="ECO:0000313" key="3">
    <source>
        <dbReference type="EMBL" id="CAG7734413.1"/>
    </source>
</evidence>